<proteinExistence type="predicted"/>
<dbReference type="Proteomes" id="UP000594621">
    <property type="component" value="Chromosome"/>
</dbReference>
<dbReference type="EMBL" id="CP061379">
    <property type="protein sequence ID" value="QPF92404.1"/>
    <property type="molecule type" value="Genomic_DNA"/>
</dbReference>
<dbReference type="RefSeq" id="WP_195801942.1">
    <property type="nucleotide sequence ID" value="NZ_CP061379.1"/>
</dbReference>
<protein>
    <submittedName>
        <fullName evidence="1">Uncharacterized protein</fullName>
    </submittedName>
</protein>
<gene>
    <name evidence="1" type="ORF">IC761_03665</name>
</gene>
<name>A0A7S9D8K7_9BRAD</name>
<evidence type="ECO:0000313" key="1">
    <source>
        <dbReference type="EMBL" id="QPF92404.1"/>
    </source>
</evidence>
<keyword evidence="2" id="KW-1185">Reference proteome</keyword>
<sequence>MVIRAAAFNQGQFPTIAFVNMSRTPLGVDLTKLVAALTKQLQRDFVPIWGYPAKLYVAKKARPGEWQVVFLDDADEADALGYHDLTKNGQPVSKVFVKTTISAGEKVSTTASHELLEMLIDPGAQLWAQSDDGKFYAYEMCDAVEEEIYSIDGIEVSDFVHPAFFESWHKPGAVQFDHLKKVKRPFQTLKNGYQIVSNGKSAHEIYGSRAKERHFKNVEVRTMHRSEYRKDMMAMSKASPRAAA</sequence>
<reference evidence="1 2" key="1">
    <citation type="submission" date="2020-09" db="EMBL/GenBank/DDBJ databases">
        <title>Complete genomes of bradyrhizobia occurring on native shrubby legumes in Australia.</title>
        <authorList>
            <person name="Lafay B."/>
        </authorList>
    </citation>
    <scope>NUCLEOTIDE SEQUENCE [LARGE SCALE GENOMIC DNA]</scope>
    <source>
        <strain evidence="1 2">BDV5040</strain>
    </source>
</reference>
<evidence type="ECO:0000313" key="2">
    <source>
        <dbReference type="Proteomes" id="UP000594621"/>
    </source>
</evidence>
<organism evidence="1 2">
    <name type="scientific">Bradyrhizobium commune</name>
    <dbReference type="NCBI Taxonomy" id="83627"/>
    <lineage>
        <taxon>Bacteria</taxon>
        <taxon>Pseudomonadati</taxon>
        <taxon>Pseudomonadota</taxon>
        <taxon>Alphaproteobacteria</taxon>
        <taxon>Hyphomicrobiales</taxon>
        <taxon>Nitrobacteraceae</taxon>
        <taxon>Bradyrhizobium</taxon>
    </lineage>
</organism>
<dbReference type="AlphaFoldDB" id="A0A7S9D8K7"/>
<dbReference type="KEGG" id="bcou:IC761_03665"/>
<accession>A0A7S9D8K7</accession>